<protein>
    <submittedName>
        <fullName evidence="2">Uncharacterized protein</fullName>
    </submittedName>
</protein>
<gene>
    <name evidence="2" type="ORF">L210DRAFT_3513468</name>
</gene>
<dbReference type="AlphaFoldDB" id="A0AAD4BAC8"/>
<sequence length="335" mass="36207">MGTGDVKGSTFNLDPPLVTLSYREMDPALKTKLDTLKNYLSNLPDTLPVAEAGLTTYNFGSFSISADEIEDYGEIGAVNRQLEISFGTRCDGPIIFSECGPELVGVVNVLNTYLLKEPTSAILQKWVDDLTTSAELSFSTNRASLPSLSLPTVASAHSDAAPVPAGARTVSGHPGKGKHCVQKLDSKILDNSHDSDYEDLPESEDHRKSGARLLPLLLQVSKHCHLKMKLSVDHARCIGRAAVIDDEIDDGNDWLDEPHQLDPATVGVERHTFTLGGRDDIDLSSSYLRNILSDTDITQTHAETASTSRNEPASGSSSATKPPPASCSMDWDSWE</sequence>
<feature type="region of interest" description="Disordered" evidence="1">
    <location>
        <begin position="301"/>
        <end position="335"/>
    </location>
</feature>
<feature type="compositionally biased region" description="Polar residues" evidence="1">
    <location>
        <begin position="301"/>
        <end position="320"/>
    </location>
</feature>
<reference evidence="2" key="1">
    <citation type="submission" date="2019-10" db="EMBL/GenBank/DDBJ databases">
        <authorList>
            <consortium name="DOE Joint Genome Institute"/>
            <person name="Kuo A."/>
            <person name="Miyauchi S."/>
            <person name="Kiss E."/>
            <person name="Drula E."/>
            <person name="Kohler A."/>
            <person name="Sanchez-Garcia M."/>
            <person name="Andreopoulos B."/>
            <person name="Barry K.W."/>
            <person name="Bonito G."/>
            <person name="Buee M."/>
            <person name="Carver A."/>
            <person name="Chen C."/>
            <person name="Cichocki N."/>
            <person name="Clum A."/>
            <person name="Culley D."/>
            <person name="Crous P.W."/>
            <person name="Fauchery L."/>
            <person name="Girlanda M."/>
            <person name="Hayes R."/>
            <person name="Keri Z."/>
            <person name="LaButti K."/>
            <person name="Lipzen A."/>
            <person name="Lombard V."/>
            <person name="Magnuson J."/>
            <person name="Maillard F."/>
            <person name="Morin E."/>
            <person name="Murat C."/>
            <person name="Nolan M."/>
            <person name="Ohm R."/>
            <person name="Pangilinan J."/>
            <person name="Pereira M."/>
            <person name="Perotto S."/>
            <person name="Peter M."/>
            <person name="Riley R."/>
            <person name="Sitrit Y."/>
            <person name="Stielow B."/>
            <person name="Szollosi G."/>
            <person name="Zifcakova L."/>
            <person name="Stursova M."/>
            <person name="Spatafora J.W."/>
            <person name="Tedersoo L."/>
            <person name="Vaario L.-M."/>
            <person name="Yamada A."/>
            <person name="Yan M."/>
            <person name="Wang P."/>
            <person name="Xu J."/>
            <person name="Bruns T."/>
            <person name="Baldrian P."/>
            <person name="Vilgalys R."/>
            <person name="Henrissat B."/>
            <person name="Grigoriev I.V."/>
            <person name="Hibbett D."/>
            <person name="Nagy L.G."/>
            <person name="Martin F.M."/>
        </authorList>
    </citation>
    <scope>NUCLEOTIDE SEQUENCE</scope>
    <source>
        <strain evidence="2">BED1</strain>
    </source>
</reference>
<reference evidence="2" key="2">
    <citation type="journal article" date="2020" name="Nat. Commun.">
        <title>Large-scale genome sequencing of mycorrhizal fungi provides insights into the early evolution of symbiotic traits.</title>
        <authorList>
            <person name="Miyauchi S."/>
            <person name="Kiss E."/>
            <person name="Kuo A."/>
            <person name="Drula E."/>
            <person name="Kohler A."/>
            <person name="Sanchez-Garcia M."/>
            <person name="Morin E."/>
            <person name="Andreopoulos B."/>
            <person name="Barry K.W."/>
            <person name="Bonito G."/>
            <person name="Buee M."/>
            <person name="Carver A."/>
            <person name="Chen C."/>
            <person name="Cichocki N."/>
            <person name="Clum A."/>
            <person name="Culley D."/>
            <person name="Crous P.W."/>
            <person name="Fauchery L."/>
            <person name="Girlanda M."/>
            <person name="Hayes R.D."/>
            <person name="Keri Z."/>
            <person name="LaButti K."/>
            <person name="Lipzen A."/>
            <person name="Lombard V."/>
            <person name="Magnuson J."/>
            <person name="Maillard F."/>
            <person name="Murat C."/>
            <person name="Nolan M."/>
            <person name="Ohm R.A."/>
            <person name="Pangilinan J."/>
            <person name="Pereira M.F."/>
            <person name="Perotto S."/>
            <person name="Peter M."/>
            <person name="Pfister S."/>
            <person name="Riley R."/>
            <person name="Sitrit Y."/>
            <person name="Stielow J.B."/>
            <person name="Szollosi G."/>
            <person name="Zifcakova L."/>
            <person name="Stursova M."/>
            <person name="Spatafora J.W."/>
            <person name="Tedersoo L."/>
            <person name="Vaario L.M."/>
            <person name="Yamada A."/>
            <person name="Yan M."/>
            <person name="Wang P."/>
            <person name="Xu J."/>
            <person name="Bruns T."/>
            <person name="Baldrian P."/>
            <person name="Vilgalys R."/>
            <person name="Dunand C."/>
            <person name="Henrissat B."/>
            <person name="Grigoriev I.V."/>
            <person name="Hibbett D."/>
            <person name="Nagy L.G."/>
            <person name="Martin F.M."/>
        </authorList>
    </citation>
    <scope>NUCLEOTIDE SEQUENCE</scope>
    <source>
        <strain evidence="2">BED1</strain>
    </source>
</reference>
<comment type="caution">
    <text evidence="2">The sequence shown here is derived from an EMBL/GenBank/DDBJ whole genome shotgun (WGS) entry which is preliminary data.</text>
</comment>
<evidence type="ECO:0000313" key="3">
    <source>
        <dbReference type="Proteomes" id="UP001194468"/>
    </source>
</evidence>
<name>A0AAD4BAC8_BOLED</name>
<dbReference type="EMBL" id="WHUW01000457">
    <property type="protein sequence ID" value="KAF8414659.1"/>
    <property type="molecule type" value="Genomic_DNA"/>
</dbReference>
<keyword evidence="3" id="KW-1185">Reference proteome</keyword>
<evidence type="ECO:0000313" key="2">
    <source>
        <dbReference type="EMBL" id="KAF8414659.1"/>
    </source>
</evidence>
<accession>A0AAD4BAC8</accession>
<dbReference type="Proteomes" id="UP001194468">
    <property type="component" value="Unassembled WGS sequence"/>
</dbReference>
<evidence type="ECO:0000256" key="1">
    <source>
        <dbReference type="SAM" id="MobiDB-lite"/>
    </source>
</evidence>
<proteinExistence type="predicted"/>
<organism evidence="2 3">
    <name type="scientific">Boletus edulis BED1</name>
    <dbReference type="NCBI Taxonomy" id="1328754"/>
    <lineage>
        <taxon>Eukaryota</taxon>
        <taxon>Fungi</taxon>
        <taxon>Dikarya</taxon>
        <taxon>Basidiomycota</taxon>
        <taxon>Agaricomycotina</taxon>
        <taxon>Agaricomycetes</taxon>
        <taxon>Agaricomycetidae</taxon>
        <taxon>Boletales</taxon>
        <taxon>Boletineae</taxon>
        <taxon>Boletaceae</taxon>
        <taxon>Boletoideae</taxon>
        <taxon>Boletus</taxon>
    </lineage>
</organism>